<organism evidence="1 2">
    <name type="scientific">Duganella lactea</name>
    <dbReference type="NCBI Taxonomy" id="2692173"/>
    <lineage>
        <taxon>Bacteria</taxon>
        <taxon>Pseudomonadati</taxon>
        <taxon>Pseudomonadota</taxon>
        <taxon>Betaproteobacteria</taxon>
        <taxon>Burkholderiales</taxon>
        <taxon>Oxalobacteraceae</taxon>
        <taxon>Telluria group</taxon>
        <taxon>Duganella</taxon>
    </lineage>
</organism>
<evidence type="ECO:0000313" key="1">
    <source>
        <dbReference type="EMBL" id="MYM84982.1"/>
    </source>
</evidence>
<dbReference type="RefSeq" id="WP_161021382.1">
    <property type="nucleotide sequence ID" value="NZ_WWCP01000045.1"/>
</dbReference>
<dbReference type="EMBL" id="WWCP01000045">
    <property type="protein sequence ID" value="MYM84982.1"/>
    <property type="molecule type" value="Genomic_DNA"/>
</dbReference>
<protein>
    <submittedName>
        <fullName evidence="1">Uncharacterized protein</fullName>
    </submittedName>
</protein>
<dbReference type="Proteomes" id="UP000474565">
    <property type="component" value="Unassembled WGS sequence"/>
</dbReference>
<name>A0A6L8MSG8_9BURK</name>
<comment type="caution">
    <text evidence="1">The sequence shown here is derived from an EMBL/GenBank/DDBJ whole genome shotgun (WGS) entry which is preliminary data.</text>
</comment>
<sequence length="131" mass="14162">MNYYANDFMASIKAVAHLHKLSKKASSGAKAIHSLNYLPQLTATQFDQLIANRSADALGIYDVGQGSAVALCKAHSTGQPCRMHQPDERAYERAVILGIGRMVERQLGDAAGNRAGLVIREGKGWAWHAVS</sequence>
<dbReference type="AlphaFoldDB" id="A0A6L8MSG8"/>
<reference evidence="1 2" key="1">
    <citation type="submission" date="2019-12" db="EMBL/GenBank/DDBJ databases">
        <title>Novel species isolated from a subtropical stream in China.</title>
        <authorList>
            <person name="Lu H."/>
        </authorList>
    </citation>
    <scope>NUCLEOTIDE SEQUENCE [LARGE SCALE GENOMIC DNA]</scope>
    <source>
        <strain evidence="1 2">FT50W</strain>
    </source>
</reference>
<evidence type="ECO:0000313" key="2">
    <source>
        <dbReference type="Proteomes" id="UP000474565"/>
    </source>
</evidence>
<accession>A0A6L8MSG8</accession>
<proteinExistence type="predicted"/>
<gene>
    <name evidence="1" type="ORF">GTP44_23925</name>
</gene>